<keyword evidence="2" id="KW-0689">Ribosomal protein</keyword>
<dbReference type="InterPro" id="IPR013783">
    <property type="entry name" value="Ig-like_fold"/>
</dbReference>
<dbReference type="CDD" id="cd00337">
    <property type="entry name" value="Ribosomal_uL14"/>
    <property type="match status" value="1"/>
</dbReference>
<evidence type="ECO:0000256" key="6">
    <source>
        <dbReference type="SAM" id="MobiDB-lite"/>
    </source>
</evidence>
<accession>A0AAE9DA58</accession>
<dbReference type="InterPro" id="IPR019972">
    <property type="entry name" value="Ribosomal_uL14_CS"/>
</dbReference>
<dbReference type="GO" id="GO:0005840">
    <property type="term" value="C:ribosome"/>
    <property type="evidence" value="ECO:0007669"/>
    <property type="project" value="UniProtKB-KW"/>
</dbReference>
<feature type="compositionally biased region" description="Basic residues" evidence="6">
    <location>
        <begin position="320"/>
        <end position="331"/>
    </location>
</feature>
<dbReference type="InterPro" id="IPR036853">
    <property type="entry name" value="Ribosomal_uL14_sf"/>
</dbReference>
<proteinExistence type="inferred from homology"/>
<dbReference type="SUPFAM" id="SSF46938">
    <property type="entry name" value="CRAL/TRIO N-terminal domain"/>
    <property type="match status" value="1"/>
</dbReference>
<feature type="transmembrane region" description="Helical" evidence="7">
    <location>
        <begin position="509"/>
        <end position="530"/>
    </location>
</feature>
<evidence type="ECO:0000313" key="10">
    <source>
        <dbReference type="EMBL" id="ULT99612.1"/>
    </source>
</evidence>
<evidence type="ECO:0000313" key="11">
    <source>
        <dbReference type="Proteomes" id="UP000827892"/>
    </source>
</evidence>
<dbReference type="SUPFAM" id="SSF52087">
    <property type="entry name" value="CRAL/TRIO domain"/>
    <property type="match status" value="1"/>
</dbReference>
<dbReference type="InterPro" id="IPR036273">
    <property type="entry name" value="CRAL/TRIO_N_dom_sf"/>
</dbReference>
<dbReference type="GO" id="GO:1990904">
    <property type="term" value="C:ribonucleoprotein complex"/>
    <property type="evidence" value="ECO:0007669"/>
    <property type="project" value="UniProtKB-KW"/>
</dbReference>
<evidence type="ECO:0000256" key="4">
    <source>
        <dbReference type="ARBA" id="ARBA00035199"/>
    </source>
</evidence>
<evidence type="ECO:0000256" key="3">
    <source>
        <dbReference type="ARBA" id="ARBA00023274"/>
    </source>
</evidence>
<dbReference type="Gene3D" id="2.40.150.20">
    <property type="entry name" value="Ribosomal protein L14"/>
    <property type="match status" value="1"/>
</dbReference>
<dbReference type="PROSITE" id="PS50191">
    <property type="entry name" value="CRAL_TRIO"/>
    <property type="match status" value="1"/>
</dbReference>
<dbReference type="HAMAP" id="MF_01367">
    <property type="entry name" value="Ribosomal_uL14"/>
    <property type="match status" value="1"/>
</dbReference>
<keyword evidence="7" id="KW-1133">Transmembrane helix</keyword>
<evidence type="ECO:0000259" key="9">
    <source>
        <dbReference type="PROSITE" id="PS50202"/>
    </source>
</evidence>
<dbReference type="InterPro" id="IPR000218">
    <property type="entry name" value="Ribosomal_uL14"/>
</dbReference>
<dbReference type="Pfam" id="PF00238">
    <property type="entry name" value="Ribosomal_L14"/>
    <property type="match status" value="1"/>
</dbReference>
<dbReference type="SUPFAM" id="SSF49354">
    <property type="entry name" value="PapD-like"/>
    <property type="match status" value="1"/>
</dbReference>
<sequence length="714" mass="81684">MVYDIANSRIFRRRSSTFTDPTNVLAVQELRSRILQDPVASAKHCAEDIHRIRHEDWWLDRFLGSVNYDVDIAYAIILECLKWRKNFDVDRISLLSLKPLLDNQLMYLHGKDLQNRHILWIMMSKYKNGDDGFEKLFTFWMERHYMEYKGCQPLTIFIDMSGTGLKNMSFDAMKFIIHSSKYYYPNAIESILIFDNPAILNASWKVIGSWLESSAATNQRHDLLTFVTKLSVTHYVPKSHLLEHQGGTDTFKFTMDELAKCLPPPPPPKPSPKLLQQRMHSIDDTTNNNVTEFDFSSFQKRNVKFDEESVTKRAPSLSRRSSRGPKGRKSHIPPSLRPLIENRVNAPSDDWSSNDFVSITPRDELRLEKVDGENDLLDVVLVKNQSSETPIMFKFKTTSPEKFRVRPSSGIVQPGTTEIIRVYLQYEYRHSWSKEKFLLLTMESSSTDLDSFSDQFKNAINKAEFKFKCRLSENVKLDQPEERRSSFLLQQQQLQENRKDRFSIGGINFNVPLIILVLFLFLIFQFFYIMQMRSDNALLRETLITLSGQIKEANVQNTEPIAEMENIASFPISKMSKRGRGGASGAKFRISLGLPVGAVMNCADNTGAKNLFVISVYGIRGRLNRLPSAGVGDMFVCSVKKGKPELRKKVLQGVVIRQRKQFRRKDGTFIYFEDNAGVIVNNKGEMKGSAITGPVAKECADLWPRIAANAGSIA</sequence>
<dbReference type="FunFam" id="2.40.150.20:FF:000003">
    <property type="entry name" value="60S ribosomal protein L23"/>
    <property type="match status" value="1"/>
</dbReference>
<feature type="domain" description="MSP" evidence="9">
    <location>
        <begin position="356"/>
        <end position="470"/>
    </location>
</feature>
<feature type="domain" description="CRAL-TRIO" evidence="8">
    <location>
        <begin position="108"/>
        <end position="253"/>
    </location>
</feature>
<dbReference type="NCBIfam" id="NF006344">
    <property type="entry name" value="PRK08571.1"/>
    <property type="match status" value="1"/>
</dbReference>
<dbReference type="Pfam" id="PF00635">
    <property type="entry name" value="Motile_Sperm"/>
    <property type="match status" value="1"/>
</dbReference>
<evidence type="ECO:0000256" key="1">
    <source>
        <dbReference type="ARBA" id="ARBA00010745"/>
    </source>
</evidence>
<dbReference type="PROSITE" id="PS50202">
    <property type="entry name" value="MSP"/>
    <property type="match status" value="1"/>
</dbReference>
<feature type="region of interest" description="Disordered" evidence="6">
    <location>
        <begin position="306"/>
        <end position="335"/>
    </location>
</feature>
<dbReference type="InterPro" id="IPR001251">
    <property type="entry name" value="CRAL-TRIO_dom"/>
</dbReference>
<evidence type="ECO:0000256" key="7">
    <source>
        <dbReference type="SAM" id="Phobius"/>
    </source>
</evidence>
<dbReference type="AlphaFoldDB" id="A0AAE9DA58"/>
<dbReference type="InterPro" id="IPR036865">
    <property type="entry name" value="CRAL-TRIO_dom_sf"/>
</dbReference>
<gene>
    <name evidence="10" type="ORF">L3Y34_000720</name>
</gene>
<keyword evidence="7" id="KW-0812">Transmembrane</keyword>
<evidence type="ECO:0000256" key="5">
    <source>
        <dbReference type="ARBA" id="ARBA00035326"/>
    </source>
</evidence>
<dbReference type="SMART" id="SM01374">
    <property type="entry name" value="Ribosomal_L14"/>
    <property type="match status" value="1"/>
</dbReference>
<organism evidence="10 11">
    <name type="scientific">Caenorhabditis briggsae</name>
    <dbReference type="NCBI Taxonomy" id="6238"/>
    <lineage>
        <taxon>Eukaryota</taxon>
        <taxon>Metazoa</taxon>
        <taxon>Ecdysozoa</taxon>
        <taxon>Nematoda</taxon>
        <taxon>Chromadorea</taxon>
        <taxon>Rhabditida</taxon>
        <taxon>Rhabditina</taxon>
        <taxon>Rhabditomorpha</taxon>
        <taxon>Rhabditoidea</taxon>
        <taxon>Rhabditidae</taxon>
        <taxon>Peloderinae</taxon>
        <taxon>Caenorhabditis</taxon>
    </lineage>
</organism>
<dbReference type="PANTHER" id="PTHR46384:SF1">
    <property type="entry name" value="MOTILE SPERM DOMAIN-CONTAINING PROTEIN 2"/>
    <property type="match status" value="1"/>
</dbReference>
<reference evidence="10 11" key="1">
    <citation type="submission" date="2022-05" db="EMBL/GenBank/DDBJ databases">
        <title>Chromosome-level reference genomes for two strains of Caenorhabditis briggsae: an improved platform for comparative genomics.</title>
        <authorList>
            <person name="Stevens L."/>
            <person name="Andersen E.C."/>
        </authorList>
    </citation>
    <scope>NUCLEOTIDE SEQUENCE [LARGE SCALE GENOMIC DNA]</scope>
    <source>
        <strain evidence="10">QX1410_ONT</strain>
        <tissue evidence="10">Whole-organism</tissue>
    </source>
</reference>
<dbReference type="CDD" id="cd00170">
    <property type="entry name" value="SEC14"/>
    <property type="match status" value="1"/>
</dbReference>
<keyword evidence="3" id="KW-0687">Ribonucleoprotein</keyword>
<protein>
    <recommendedName>
        <fullName evidence="4">Large ribosomal subunit protein uL14</fullName>
    </recommendedName>
    <alternativeName>
        <fullName evidence="5">60S ribosomal protein L23</fullName>
    </alternativeName>
</protein>
<keyword evidence="7" id="KW-0472">Membrane</keyword>
<evidence type="ECO:0000259" key="8">
    <source>
        <dbReference type="PROSITE" id="PS50191"/>
    </source>
</evidence>
<dbReference type="EMBL" id="CP090893">
    <property type="protein sequence ID" value="ULT99612.1"/>
    <property type="molecule type" value="Genomic_DNA"/>
</dbReference>
<dbReference type="SUPFAM" id="SSF50193">
    <property type="entry name" value="Ribosomal protein L14"/>
    <property type="match status" value="1"/>
</dbReference>
<comment type="similarity">
    <text evidence="1">Belongs to the universal ribosomal protein uL14 family.</text>
</comment>
<dbReference type="GO" id="GO:0006412">
    <property type="term" value="P:translation"/>
    <property type="evidence" value="ECO:0007669"/>
    <property type="project" value="InterPro"/>
</dbReference>
<dbReference type="PROSITE" id="PS00049">
    <property type="entry name" value="RIBOSOMAL_L14"/>
    <property type="match status" value="1"/>
</dbReference>
<dbReference type="Proteomes" id="UP000827892">
    <property type="component" value="Chromosome III"/>
</dbReference>
<name>A0AAE9DA58_CAEBR</name>
<evidence type="ECO:0000256" key="2">
    <source>
        <dbReference type="ARBA" id="ARBA00022980"/>
    </source>
</evidence>
<dbReference type="Pfam" id="PF00650">
    <property type="entry name" value="CRAL_TRIO"/>
    <property type="match status" value="1"/>
</dbReference>
<dbReference type="InterPro" id="IPR053012">
    <property type="entry name" value="ER-organelle_contact"/>
</dbReference>
<dbReference type="Gene3D" id="2.60.40.10">
    <property type="entry name" value="Immunoglobulins"/>
    <property type="match status" value="1"/>
</dbReference>
<dbReference type="PANTHER" id="PTHR46384">
    <property type="entry name" value="MOTILE SPERM DOMAIN-CONTAINING PROTEIN 2"/>
    <property type="match status" value="1"/>
</dbReference>
<dbReference type="Gene3D" id="3.40.525.10">
    <property type="entry name" value="CRAL-TRIO lipid binding domain"/>
    <property type="match status" value="1"/>
</dbReference>
<dbReference type="GO" id="GO:0003735">
    <property type="term" value="F:structural constituent of ribosome"/>
    <property type="evidence" value="ECO:0007669"/>
    <property type="project" value="InterPro"/>
</dbReference>
<dbReference type="InterPro" id="IPR008962">
    <property type="entry name" value="PapD-like_sf"/>
</dbReference>
<dbReference type="InterPro" id="IPR000535">
    <property type="entry name" value="MSP_dom"/>
</dbReference>